<evidence type="ECO:0000256" key="1">
    <source>
        <dbReference type="SAM" id="Phobius"/>
    </source>
</evidence>
<name>A0A930YM78_9ACTN</name>
<dbReference type="InterPro" id="IPR025646">
    <property type="entry name" value="DUF4350"/>
</dbReference>
<accession>A0A930YM78</accession>
<keyword evidence="1" id="KW-0812">Transmembrane</keyword>
<keyword evidence="1" id="KW-0472">Membrane</keyword>
<gene>
    <name evidence="3" type="ORF">ISU07_19600</name>
</gene>
<protein>
    <submittedName>
        <fullName evidence="3">DUF4350 domain-containing protein</fullName>
    </submittedName>
</protein>
<evidence type="ECO:0000259" key="2">
    <source>
        <dbReference type="Pfam" id="PF14258"/>
    </source>
</evidence>
<dbReference type="Proteomes" id="UP000640489">
    <property type="component" value="Unassembled WGS sequence"/>
</dbReference>
<dbReference type="EMBL" id="JADKPN010000014">
    <property type="protein sequence ID" value="MBF4765345.1"/>
    <property type="molecule type" value="Genomic_DNA"/>
</dbReference>
<comment type="caution">
    <text evidence="3">The sequence shown here is derived from an EMBL/GenBank/DDBJ whole genome shotgun (WGS) entry which is preliminary data.</text>
</comment>
<evidence type="ECO:0000313" key="3">
    <source>
        <dbReference type="EMBL" id="MBF4765345.1"/>
    </source>
</evidence>
<proteinExistence type="predicted"/>
<feature type="transmembrane region" description="Helical" evidence="1">
    <location>
        <begin position="244"/>
        <end position="262"/>
    </location>
</feature>
<dbReference type="AlphaFoldDB" id="A0A930YM78"/>
<dbReference type="RefSeq" id="WP_194708519.1">
    <property type="nucleotide sequence ID" value="NZ_JADKPN010000014.1"/>
</dbReference>
<reference evidence="3" key="1">
    <citation type="submission" date="2020-11" db="EMBL/GenBank/DDBJ databases">
        <title>Nocardioides sp. nov., isolated from Soil of Cynanchum wilfordii Hemsley rhizosphere.</title>
        <authorList>
            <person name="Lee J.-S."/>
            <person name="Suh M.K."/>
            <person name="Kim J.-S."/>
        </authorList>
    </citation>
    <scope>NUCLEOTIDE SEQUENCE</scope>
    <source>
        <strain evidence="3">KCTC 19275</strain>
    </source>
</reference>
<feature type="domain" description="DUF4350" evidence="2">
    <location>
        <begin position="47"/>
        <end position="213"/>
    </location>
</feature>
<evidence type="ECO:0000313" key="4">
    <source>
        <dbReference type="Proteomes" id="UP000640489"/>
    </source>
</evidence>
<organism evidence="3 4">
    <name type="scientific">Nocardioides islandensis</name>
    <dbReference type="NCBI Taxonomy" id="433663"/>
    <lineage>
        <taxon>Bacteria</taxon>
        <taxon>Bacillati</taxon>
        <taxon>Actinomycetota</taxon>
        <taxon>Actinomycetes</taxon>
        <taxon>Propionibacteriales</taxon>
        <taxon>Nocardioidaceae</taxon>
        <taxon>Nocardioides</taxon>
    </lineage>
</organism>
<dbReference type="Pfam" id="PF14258">
    <property type="entry name" value="DUF4350"/>
    <property type="match status" value="1"/>
</dbReference>
<keyword evidence="4" id="KW-1185">Reference proteome</keyword>
<sequence length="377" mass="40107">MVSPVVRRGTRWRPRLSTIVVAAAALLAVAVVILVSGRPATATPLDPDNPRPEGARAVARVLDAEGVDVHVVRGADAFDAETLGPGDTVVVTSTYFLGRSTADRLVTHLAGADLVLVGPEPGVVEALGLTAPSSSVSLDGERAAACDDPLLAGLRIDVDFATEYDVPDGCFAGEHGSLAAYPRPGVILLGAADVLTNNQVLRADNAAVALRLLGQSHRLVWYVPQLEDLRGNDGVSLRTLLPDWILPGLWIAGATVVALLLWRSRRLGPLVTEPLPVTVKAIETARSRGRLYRRSGDRVHAARALRRATRRSLAERLHLPASVDPQVLIRSVARHLDQPPSQVAALLDDDAPAPGTDHDLITLANDLAALEREVRSR</sequence>
<keyword evidence="1" id="KW-1133">Transmembrane helix</keyword>